<dbReference type="PROSITE" id="PS51257">
    <property type="entry name" value="PROKAR_LIPOPROTEIN"/>
    <property type="match status" value="1"/>
</dbReference>
<dbReference type="EMBL" id="JAUQSY010000012">
    <property type="protein sequence ID" value="MDO7876633.1"/>
    <property type="molecule type" value="Genomic_DNA"/>
</dbReference>
<accession>A0ABT9BED6</accession>
<feature type="chain" id="PRO_5046981852" description="DUF4270 family protein" evidence="1">
    <location>
        <begin position="20"/>
        <end position="222"/>
    </location>
</feature>
<reference evidence="2" key="1">
    <citation type="submission" date="2023-07" db="EMBL/GenBank/DDBJ databases">
        <authorList>
            <person name="Kim M.K."/>
        </authorList>
    </citation>
    <scope>NUCLEOTIDE SEQUENCE</scope>
    <source>
        <strain evidence="2">ASUV-10-1</strain>
    </source>
</reference>
<gene>
    <name evidence="2" type="ORF">Q5H93_17945</name>
</gene>
<evidence type="ECO:0000256" key="1">
    <source>
        <dbReference type="SAM" id="SignalP"/>
    </source>
</evidence>
<sequence length="222" mass="24064">MKKALIGLLLLASASAAFTSCKDEDKDPQPSVVSVPLFFPTLTTDSDTVLNLQRTRASDNALANLPNPTRPQIKFTINITDQRDVKIKAVQVYKSYRATSGASLGPRILAGEYPTFPTTVEYNSQEILTGLLSYTPPTPPDTVGTVRPIKGATASANNTVFSGSTILFTFEYVLEDGRHIILTPVNKINARLQGSTDPFKTYEVVTGTQTNAPYALPIVVRN</sequence>
<protein>
    <recommendedName>
        <fullName evidence="4">DUF4270 family protein</fullName>
    </recommendedName>
</protein>
<keyword evidence="3" id="KW-1185">Reference proteome</keyword>
<feature type="signal peptide" evidence="1">
    <location>
        <begin position="1"/>
        <end position="19"/>
    </location>
</feature>
<evidence type="ECO:0000313" key="2">
    <source>
        <dbReference type="EMBL" id="MDO7876633.1"/>
    </source>
</evidence>
<keyword evidence="1" id="KW-0732">Signal</keyword>
<evidence type="ECO:0000313" key="3">
    <source>
        <dbReference type="Proteomes" id="UP001176429"/>
    </source>
</evidence>
<evidence type="ECO:0008006" key="4">
    <source>
        <dbReference type="Google" id="ProtNLM"/>
    </source>
</evidence>
<organism evidence="2 3">
    <name type="scientific">Hymenobacter aranciens</name>
    <dbReference type="NCBI Taxonomy" id="3063996"/>
    <lineage>
        <taxon>Bacteria</taxon>
        <taxon>Pseudomonadati</taxon>
        <taxon>Bacteroidota</taxon>
        <taxon>Cytophagia</taxon>
        <taxon>Cytophagales</taxon>
        <taxon>Hymenobacteraceae</taxon>
        <taxon>Hymenobacter</taxon>
    </lineage>
</organism>
<proteinExistence type="predicted"/>
<dbReference type="Proteomes" id="UP001176429">
    <property type="component" value="Unassembled WGS sequence"/>
</dbReference>
<name>A0ABT9BED6_9BACT</name>
<comment type="caution">
    <text evidence="2">The sequence shown here is derived from an EMBL/GenBank/DDBJ whole genome shotgun (WGS) entry which is preliminary data.</text>
</comment>
<dbReference type="RefSeq" id="WP_305008005.1">
    <property type="nucleotide sequence ID" value="NZ_JAUQSY010000012.1"/>
</dbReference>